<reference evidence="3" key="1">
    <citation type="submission" date="2024-05" db="EMBL/GenBank/DDBJ databases">
        <title>Whole-Genome Sequence of CFS9, a Potential Fish Probiotic Isolated from the Body Surface of Silurus asotus.</title>
        <authorList>
            <person name="Kojima M."/>
            <person name="Tobioka K."/>
            <person name="Yokota K."/>
            <person name="Nakatani H."/>
            <person name="Hori K."/>
            <person name="Tamaru Y."/>
            <person name="Okazaki F."/>
        </authorList>
    </citation>
    <scope>NUCLEOTIDE SEQUENCE</scope>
    <source>
        <strain evidence="3">CFS9</strain>
    </source>
</reference>
<dbReference type="RefSeq" id="WP_369615186.1">
    <property type="nucleotide sequence ID" value="NZ_AP031573.1"/>
</dbReference>
<proteinExistence type="predicted"/>
<dbReference type="PANTHER" id="PTHR30547">
    <property type="entry name" value="UNCHARACTERIZED PROTEIN YHCG-RELATED"/>
    <property type="match status" value="1"/>
</dbReference>
<organism evidence="3">
    <name type="scientific">Flavobacterium sp. CFS9</name>
    <dbReference type="NCBI Taxonomy" id="3143118"/>
    <lineage>
        <taxon>Bacteria</taxon>
        <taxon>Pseudomonadati</taxon>
        <taxon>Bacteroidota</taxon>
        <taxon>Flavobacteriia</taxon>
        <taxon>Flavobacteriales</taxon>
        <taxon>Flavobacteriaceae</taxon>
        <taxon>Flavobacterium</taxon>
    </lineage>
</organism>
<dbReference type="PANTHER" id="PTHR30547:SF5">
    <property type="entry name" value="NUCLEASE YHCG-RELATED"/>
    <property type="match status" value="1"/>
</dbReference>
<dbReference type="Pfam" id="PF17761">
    <property type="entry name" value="DUF1016_N"/>
    <property type="match status" value="1"/>
</dbReference>
<evidence type="ECO:0000259" key="1">
    <source>
        <dbReference type="Pfam" id="PF06250"/>
    </source>
</evidence>
<dbReference type="Gene3D" id="3.40.1350.10">
    <property type="match status" value="1"/>
</dbReference>
<gene>
    <name evidence="3" type="ORF">CFS9_26780</name>
</gene>
<protein>
    <submittedName>
        <fullName evidence="3">PDDEXK nuclease domain-containing protein</fullName>
    </submittedName>
</protein>
<dbReference type="InterPro" id="IPR041527">
    <property type="entry name" value="YhcG_N"/>
</dbReference>
<evidence type="ECO:0000259" key="2">
    <source>
        <dbReference type="Pfam" id="PF17761"/>
    </source>
</evidence>
<dbReference type="AlphaFoldDB" id="A0AAT9H3D7"/>
<dbReference type="GO" id="GO:0003676">
    <property type="term" value="F:nucleic acid binding"/>
    <property type="evidence" value="ECO:0007669"/>
    <property type="project" value="InterPro"/>
</dbReference>
<name>A0AAT9H3D7_9FLAO</name>
<dbReference type="InterPro" id="IPR011856">
    <property type="entry name" value="tRNA_endonuc-like_dom_sf"/>
</dbReference>
<accession>A0AAT9H3D7</accession>
<dbReference type="InterPro" id="IPR053148">
    <property type="entry name" value="PD-DEXK-like_domain"/>
</dbReference>
<feature type="domain" description="YhcG PDDEXK nuclease" evidence="1">
    <location>
        <begin position="173"/>
        <end position="321"/>
    </location>
</feature>
<feature type="domain" description="YhcG N-terminal" evidence="2">
    <location>
        <begin position="19"/>
        <end position="154"/>
    </location>
</feature>
<evidence type="ECO:0000313" key="3">
    <source>
        <dbReference type="EMBL" id="BFM44037.1"/>
    </source>
</evidence>
<sequence>MANKENNITLIEIDLLNELSQLVEQSQKQVIVQNNATLTLLFWQIGFRINETILQNKRAEYGKQIVPTLSAQLETKYGRSFTEKNLRRMLRFAEQFSDQQMVIAFSQKLSWSHFIELLPIKNHDAMIFYANQVNSQLMSVRELRKQIEKKTFERTEIANIQIPASDKNLQYNFKDPYLLDFLNLRNGYLEKDLEQAILYELEKFILELGKGFTFVERQKRMIIDGEDFNLDLLFYHRKLKRLVAIELKLGKFQAKHKGQMELYLRWLDKYEKQEGEKTPIGLILCAESSREQIELLEMHKDGIIVAEYWTDLPPKKQFEEKIHSLLTEAKEKIERKYLSE</sequence>
<dbReference type="InterPro" id="IPR009362">
    <property type="entry name" value="YhcG_C"/>
</dbReference>
<dbReference type="EMBL" id="AP031573">
    <property type="protein sequence ID" value="BFM44037.1"/>
    <property type="molecule type" value="Genomic_DNA"/>
</dbReference>
<dbReference type="Pfam" id="PF06250">
    <property type="entry name" value="YhcG_C"/>
    <property type="match status" value="1"/>
</dbReference>